<keyword evidence="3" id="KW-1185">Reference proteome</keyword>
<reference evidence="2 3" key="1">
    <citation type="submission" date="2023-04" db="EMBL/GenBank/DDBJ databases">
        <title>Genome dynamics across the evolutionary transition to endosymbiosis.</title>
        <authorList>
            <person name="Siozios S."/>
            <person name="Nadal-Jimenez P."/>
            <person name="Azagi T."/>
            <person name="Sprong H."/>
            <person name="Frost C.L."/>
            <person name="Parratt S.R."/>
            <person name="Taylor G."/>
            <person name="Brettell L."/>
            <person name="Lew K.C."/>
            <person name="Croft L."/>
            <person name="King K.C."/>
            <person name="Brockhurst M.A."/>
            <person name="Hypsa V."/>
            <person name="Novakova E."/>
            <person name="Darby A.C."/>
            <person name="Hurst G.D.D."/>
        </authorList>
    </citation>
    <scope>NUCLEOTIDE SEQUENCE [LARGE SCALE GENOMIC DNA]</scope>
    <source>
        <strain evidence="3">aApi_AU</strain>
    </source>
</reference>
<accession>A0ABY8P6Y1</accession>
<proteinExistence type="predicted"/>
<evidence type="ECO:0000313" key="3">
    <source>
        <dbReference type="Proteomes" id="UP001231859"/>
    </source>
</evidence>
<dbReference type="InterPro" id="IPR001387">
    <property type="entry name" value="Cro/C1-type_HTH"/>
</dbReference>
<dbReference type="Proteomes" id="UP001231859">
    <property type="component" value="Chromosome"/>
</dbReference>
<organism evidence="2 3">
    <name type="scientific">Arsenophonus apicola</name>
    <dbReference type="NCBI Taxonomy" id="2879119"/>
    <lineage>
        <taxon>Bacteria</taxon>
        <taxon>Pseudomonadati</taxon>
        <taxon>Pseudomonadota</taxon>
        <taxon>Gammaproteobacteria</taxon>
        <taxon>Enterobacterales</taxon>
        <taxon>Morganellaceae</taxon>
        <taxon>Arsenophonus</taxon>
    </lineage>
</organism>
<dbReference type="InterPro" id="IPR010982">
    <property type="entry name" value="Lambda_DNA-bd_dom_sf"/>
</dbReference>
<dbReference type="RefSeq" id="WP_280939658.1">
    <property type="nucleotide sequence ID" value="NZ_CP123759.1"/>
</dbReference>
<dbReference type="EMBL" id="CP123759">
    <property type="protein sequence ID" value="WGO84701.1"/>
    <property type="molecule type" value="Genomic_DNA"/>
</dbReference>
<dbReference type="Pfam" id="PF01381">
    <property type="entry name" value="HTH_3"/>
    <property type="match status" value="1"/>
</dbReference>
<protein>
    <submittedName>
        <fullName evidence="2">Helix-turn-helix domain-containing protein</fullName>
    </submittedName>
</protein>
<evidence type="ECO:0000259" key="1">
    <source>
        <dbReference type="PROSITE" id="PS50943"/>
    </source>
</evidence>
<dbReference type="CDD" id="cd00093">
    <property type="entry name" value="HTH_XRE"/>
    <property type="match status" value="1"/>
</dbReference>
<sequence>MSTIGVRLKNERERLGLNQTEFAKLAGHSRSAQAGYERDEKIPGGAYLQMLADNGCDVLYILTGKKSPSIDDVNADEIEIIKLYRKAPLSVKAAIYGALTSDNVPLGNSTIKVTGSGQRIAGRDFNEHKK</sequence>
<feature type="domain" description="HTH cro/C1-type" evidence="1">
    <location>
        <begin position="8"/>
        <end position="61"/>
    </location>
</feature>
<dbReference type="PROSITE" id="PS50943">
    <property type="entry name" value="HTH_CROC1"/>
    <property type="match status" value="1"/>
</dbReference>
<dbReference type="SMART" id="SM00530">
    <property type="entry name" value="HTH_XRE"/>
    <property type="match status" value="1"/>
</dbReference>
<dbReference type="Gene3D" id="1.10.260.40">
    <property type="entry name" value="lambda repressor-like DNA-binding domains"/>
    <property type="match status" value="1"/>
</dbReference>
<gene>
    <name evidence="2" type="ORF">QG404_07515</name>
</gene>
<evidence type="ECO:0000313" key="2">
    <source>
        <dbReference type="EMBL" id="WGO84701.1"/>
    </source>
</evidence>
<name>A0ABY8P6Y1_9GAMM</name>
<dbReference type="SUPFAM" id="SSF47413">
    <property type="entry name" value="lambda repressor-like DNA-binding domains"/>
    <property type="match status" value="1"/>
</dbReference>